<comment type="subcellular location">
    <subcellularLocation>
        <location evidence="1 14">Cell membrane</location>
        <topology evidence="1 14">Multi-pass membrane protein</topology>
    </subcellularLocation>
</comment>
<keyword evidence="10 14" id="KW-0046">Antibiotic resistance</keyword>
<evidence type="ECO:0000256" key="3">
    <source>
        <dbReference type="ARBA" id="ARBA00012374"/>
    </source>
</evidence>
<dbReference type="EMBL" id="FULE01000018">
    <property type="protein sequence ID" value="SJN55684.1"/>
    <property type="molecule type" value="Genomic_DNA"/>
</dbReference>
<comment type="similarity">
    <text evidence="2 14">Belongs to the UppP family.</text>
</comment>
<keyword evidence="14" id="KW-0961">Cell wall biogenesis/degradation</keyword>
<dbReference type="Proteomes" id="UP000188276">
    <property type="component" value="Unassembled WGS sequence"/>
</dbReference>
<reference evidence="16" key="1">
    <citation type="submission" date="2017-02" db="EMBL/GenBank/DDBJ databases">
        <authorList>
            <person name="Rodrigo-Torres L."/>
            <person name="Arahal R.D."/>
            <person name="Lucena T."/>
        </authorList>
    </citation>
    <scope>NUCLEOTIDE SEQUENCE [LARGE SCALE GENOMIC DNA]</scope>
    <source>
        <strain evidence="16">CECT 7878</strain>
    </source>
</reference>
<dbReference type="STRING" id="1123498.VR7878_01379"/>
<evidence type="ECO:0000256" key="9">
    <source>
        <dbReference type="ARBA" id="ARBA00023136"/>
    </source>
</evidence>
<dbReference type="PANTHER" id="PTHR30622">
    <property type="entry name" value="UNDECAPRENYL-DIPHOSPHATASE"/>
    <property type="match status" value="1"/>
</dbReference>
<evidence type="ECO:0000256" key="2">
    <source>
        <dbReference type="ARBA" id="ARBA00010621"/>
    </source>
</evidence>
<dbReference type="OrthoDB" id="9808289at2"/>
<dbReference type="AlphaFoldDB" id="A0A1R4LHB0"/>
<evidence type="ECO:0000256" key="11">
    <source>
        <dbReference type="ARBA" id="ARBA00032707"/>
    </source>
</evidence>
<dbReference type="GO" id="GO:0071555">
    <property type="term" value="P:cell wall organization"/>
    <property type="evidence" value="ECO:0007669"/>
    <property type="project" value="UniProtKB-KW"/>
</dbReference>
<protein>
    <recommendedName>
        <fullName evidence="4 14">Undecaprenyl-diphosphatase</fullName>
        <ecNumber evidence="3 14">3.6.1.27</ecNumber>
    </recommendedName>
    <alternativeName>
        <fullName evidence="12 14">Bacitracin resistance protein</fullName>
    </alternativeName>
    <alternativeName>
        <fullName evidence="11 14">Undecaprenyl pyrophosphate phosphatase</fullName>
    </alternativeName>
</protein>
<evidence type="ECO:0000256" key="6">
    <source>
        <dbReference type="ARBA" id="ARBA00022692"/>
    </source>
</evidence>
<name>A0A1R4LHB0_VIBR1</name>
<sequence length="255" mass="28304">MDLIHSVILGLVEGITEFLPISSTGHLIIVSDWLGLPQTDSNKAFEVIIQLSAILAVVTNYKERFHTRYMALWMKVIIAFLPIATIGFLFQNQVKALFTIQVVPIMFIVGGIIFLLVERFLKNHAPTAETLDEISYRQAIWVGVAQVFALVPGTSRAGSTIIGALLAGVGRKASAEFSFLLALPVMIAAGGLDLLNNYHHFQGEKSLPLIVGFVTSYIAAWVVMKVFLVFLNRFTFNAFGIYRILFGCILLYWAY</sequence>
<keyword evidence="14" id="KW-0573">Peptidoglycan synthesis</keyword>
<evidence type="ECO:0000256" key="13">
    <source>
        <dbReference type="ARBA" id="ARBA00047594"/>
    </source>
</evidence>
<dbReference type="EC" id="3.6.1.27" evidence="3 14"/>
<feature type="transmembrane region" description="Helical" evidence="14">
    <location>
        <begin position="234"/>
        <end position="254"/>
    </location>
</feature>
<comment type="function">
    <text evidence="14">Catalyzes the dephosphorylation of undecaprenyl diphosphate (UPP). Confers resistance to bacitracin.</text>
</comment>
<dbReference type="NCBIfam" id="NF001389">
    <property type="entry name" value="PRK00281.1-2"/>
    <property type="match status" value="1"/>
</dbReference>
<organism evidence="15 16">
    <name type="scientific">Vibrio ruber (strain DSM 16370 / JCM 11486 / BCRC 17186 / CECT 7878 / LMG 23124 / VR1)</name>
    <dbReference type="NCBI Taxonomy" id="1123498"/>
    <lineage>
        <taxon>Bacteria</taxon>
        <taxon>Pseudomonadati</taxon>
        <taxon>Pseudomonadota</taxon>
        <taxon>Gammaproteobacteria</taxon>
        <taxon>Vibrionales</taxon>
        <taxon>Vibrionaceae</taxon>
        <taxon>Vibrio</taxon>
    </lineage>
</organism>
<evidence type="ECO:0000256" key="14">
    <source>
        <dbReference type="HAMAP-Rule" id="MF_01006"/>
    </source>
</evidence>
<evidence type="ECO:0000256" key="8">
    <source>
        <dbReference type="ARBA" id="ARBA00022989"/>
    </source>
</evidence>
<evidence type="ECO:0000313" key="16">
    <source>
        <dbReference type="Proteomes" id="UP000188276"/>
    </source>
</evidence>
<proteinExistence type="inferred from homology"/>
<keyword evidence="16" id="KW-1185">Reference proteome</keyword>
<feature type="transmembrane region" description="Helical" evidence="14">
    <location>
        <begin position="44"/>
        <end position="61"/>
    </location>
</feature>
<dbReference type="GO" id="GO:0008360">
    <property type="term" value="P:regulation of cell shape"/>
    <property type="evidence" value="ECO:0007669"/>
    <property type="project" value="UniProtKB-KW"/>
</dbReference>
<dbReference type="NCBIfam" id="NF001390">
    <property type="entry name" value="PRK00281.1-4"/>
    <property type="match status" value="1"/>
</dbReference>
<feature type="transmembrane region" description="Helical" evidence="14">
    <location>
        <begin position="96"/>
        <end position="117"/>
    </location>
</feature>
<keyword evidence="14" id="KW-0133">Cell shape</keyword>
<keyword evidence="5 14" id="KW-1003">Cell membrane</keyword>
<comment type="catalytic activity">
    <reaction evidence="13 14">
        <text>di-trans,octa-cis-undecaprenyl diphosphate + H2O = di-trans,octa-cis-undecaprenyl phosphate + phosphate + H(+)</text>
        <dbReference type="Rhea" id="RHEA:28094"/>
        <dbReference type="ChEBI" id="CHEBI:15377"/>
        <dbReference type="ChEBI" id="CHEBI:15378"/>
        <dbReference type="ChEBI" id="CHEBI:43474"/>
        <dbReference type="ChEBI" id="CHEBI:58405"/>
        <dbReference type="ChEBI" id="CHEBI:60392"/>
        <dbReference type="EC" id="3.6.1.27"/>
    </reaction>
</comment>
<keyword evidence="7 14" id="KW-0378">Hydrolase</keyword>
<evidence type="ECO:0000256" key="5">
    <source>
        <dbReference type="ARBA" id="ARBA00022475"/>
    </source>
</evidence>
<dbReference type="HAMAP" id="MF_01006">
    <property type="entry name" value="Undec_diphosphatase"/>
    <property type="match status" value="1"/>
</dbReference>
<accession>A0A1R4LHB0</accession>
<evidence type="ECO:0000256" key="10">
    <source>
        <dbReference type="ARBA" id="ARBA00023251"/>
    </source>
</evidence>
<keyword evidence="8 14" id="KW-1133">Transmembrane helix</keyword>
<dbReference type="RefSeq" id="WP_077334701.1">
    <property type="nucleotide sequence ID" value="NZ_FULE01000018.1"/>
</dbReference>
<evidence type="ECO:0000256" key="1">
    <source>
        <dbReference type="ARBA" id="ARBA00004651"/>
    </source>
</evidence>
<evidence type="ECO:0000256" key="4">
    <source>
        <dbReference type="ARBA" id="ARBA00021581"/>
    </source>
</evidence>
<dbReference type="InterPro" id="IPR003824">
    <property type="entry name" value="UppP"/>
</dbReference>
<keyword evidence="6 14" id="KW-0812">Transmembrane</keyword>
<evidence type="ECO:0000256" key="7">
    <source>
        <dbReference type="ARBA" id="ARBA00022801"/>
    </source>
</evidence>
<feature type="transmembrane region" description="Helical" evidence="14">
    <location>
        <begin position="177"/>
        <end position="195"/>
    </location>
</feature>
<keyword evidence="9 14" id="KW-0472">Membrane</keyword>
<dbReference type="Pfam" id="PF02673">
    <property type="entry name" value="BacA"/>
    <property type="match status" value="1"/>
</dbReference>
<evidence type="ECO:0000256" key="12">
    <source>
        <dbReference type="ARBA" id="ARBA00032932"/>
    </source>
</evidence>
<dbReference type="GO" id="GO:0050380">
    <property type="term" value="F:undecaprenyl-diphosphatase activity"/>
    <property type="evidence" value="ECO:0007669"/>
    <property type="project" value="UniProtKB-UniRule"/>
</dbReference>
<evidence type="ECO:0000313" key="15">
    <source>
        <dbReference type="EMBL" id="SJN55684.1"/>
    </source>
</evidence>
<dbReference type="GO" id="GO:0009252">
    <property type="term" value="P:peptidoglycan biosynthetic process"/>
    <property type="evidence" value="ECO:0007669"/>
    <property type="project" value="UniProtKB-KW"/>
</dbReference>
<gene>
    <name evidence="14 15" type="primary">uppP</name>
    <name evidence="15" type="ORF">VR7878_01379</name>
</gene>
<dbReference type="GO" id="GO:0046677">
    <property type="term" value="P:response to antibiotic"/>
    <property type="evidence" value="ECO:0007669"/>
    <property type="project" value="UniProtKB-UniRule"/>
</dbReference>
<feature type="transmembrane region" description="Helical" evidence="14">
    <location>
        <begin position="73"/>
        <end position="90"/>
    </location>
</feature>
<comment type="miscellaneous">
    <text evidence="14">Bacitracin is thought to be involved in the inhibition of peptidoglycan synthesis by sequestering undecaprenyl diphosphate, thereby reducing the pool of lipid carrier available.</text>
</comment>
<feature type="transmembrane region" description="Helical" evidence="14">
    <location>
        <begin position="207"/>
        <end position="228"/>
    </location>
</feature>
<dbReference type="NCBIfam" id="TIGR00753">
    <property type="entry name" value="undec_PP_bacA"/>
    <property type="match status" value="1"/>
</dbReference>
<dbReference type="PANTHER" id="PTHR30622:SF3">
    <property type="entry name" value="UNDECAPRENYL-DIPHOSPHATASE"/>
    <property type="match status" value="1"/>
</dbReference>
<dbReference type="GO" id="GO:0005886">
    <property type="term" value="C:plasma membrane"/>
    <property type="evidence" value="ECO:0007669"/>
    <property type="project" value="UniProtKB-SubCell"/>
</dbReference>